<sequence>MAASVVIDAALVLGLAAGAGLLAASGYGPRAAWVSACAIAASCLGAWWWDRATMGTSPGHAALGLRTVAAADRMPSHPLRGQRLTLDIGTGADPLRLRARPIHLDPPARRQRRSDRAEVRLVFEDGTRVEGRGTFVLGRAPKPQRHGDATMAVPDLTRSLAPSHAVLRVDGRGVTVTDLGSAHGTIVVDAAGRRALQPHLPTHVPWNSTLTLGERSALLERRDPIEARE</sequence>
<organism evidence="4 5">
    <name type="scientific">Serinibacter salmoneus</name>
    <dbReference type="NCBI Taxonomy" id="556530"/>
    <lineage>
        <taxon>Bacteria</taxon>
        <taxon>Bacillati</taxon>
        <taxon>Actinomycetota</taxon>
        <taxon>Actinomycetes</taxon>
        <taxon>Micrococcales</taxon>
        <taxon>Beutenbergiaceae</taxon>
        <taxon>Serinibacter</taxon>
    </lineage>
</organism>
<dbReference type="Pfam" id="PF00498">
    <property type="entry name" value="FHA"/>
    <property type="match status" value="1"/>
</dbReference>
<evidence type="ECO:0000256" key="1">
    <source>
        <dbReference type="ARBA" id="ARBA00022553"/>
    </source>
</evidence>
<feature type="transmembrane region" description="Helical" evidence="2">
    <location>
        <begin position="6"/>
        <end position="24"/>
    </location>
</feature>
<evidence type="ECO:0000259" key="3">
    <source>
        <dbReference type="PROSITE" id="PS50006"/>
    </source>
</evidence>
<dbReference type="CDD" id="cd00060">
    <property type="entry name" value="FHA"/>
    <property type="match status" value="1"/>
</dbReference>
<evidence type="ECO:0000256" key="2">
    <source>
        <dbReference type="SAM" id="Phobius"/>
    </source>
</evidence>
<dbReference type="Gene3D" id="2.60.200.20">
    <property type="match status" value="1"/>
</dbReference>
<keyword evidence="1" id="KW-0597">Phosphoprotein</keyword>
<keyword evidence="2" id="KW-1133">Transmembrane helix</keyword>
<evidence type="ECO:0000313" key="5">
    <source>
        <dbReference type="Proteomes" id="UP000224915"/>
    </source>
</evidence>
<name>A0A2A9D3P9_9MICO</name>
<keyword evidence="2" id="KW-0812">Transmembrane</keyword>
<comment type="caution">
    <text evidence="4">The sequence shown here is derived from an EMBL/GenBank/DDBJ whole genome shotgun (WGS) entry which is preliminary data.</text>
</comment>
<gene>
    <name evidence="4" type="ORF">ATL40_2630</name>
</gene>
<feature type="domain" description="FHA" evidence="3">
    <location>
        <begin position="135"/>
        <end position="187"/>
    </location>
</feature>
<keyword evidence="5" id="KW-1185">Reference proteome</keyword>
<dbReference type="PROSITE" id="PS50006">
    <property type="entry name" value="FHA_DOMAIN"/>
    <property type="match status" value="1"/>
</dbReference>
<proteinExistence type="predicted"/>
<feature type="transmembrane region" description="Helical" evidence="2">
    <location>
        <begin position="31"/>
        <end position="49"/>
    </location>
</feature>
<dbReference type="Proteomes" id="UP000224915">
    <property type="component" value="Unassembled WGS sequence"/>
</dbReference>
<accession>A0A2A9D3P9</accession>
<protein>
    <submittedName>
        <fullName evidence="4">FHA domain-containing protein</fullName>
    </submittedName>
</protein>
<evidence type="ECO:0000313" key="4">
    <source>
        <dbReference type="EMBL" id="PFG21011.1"/>
    </source>
</evidence>
<dbReference type="SUPFAM" id="SSF49879">
    <property type="entry name" value="SMAD/FHA domain"/>
    <property type="match status" value="1"/>
</dbReference>
<dbReference type="InterPro" id="IPR000253">
    <property type="entry name" value="FHA_dom"/>
</dbReference>
<dbReference type="EMBL" id="PDJD01000001">
    <property type="protein sequence ID" value="PFG21011.1"/>
    <property type="molecule type" value="Genomic_DNA"/>
</dbReference>
<reference evidence="4 5" key="1">
    <citation type="submission" date="2017-10" db="EMBL/GenBank/DDBJ databases">
        <title>Sequencing the genomes of 1000 actinobacteria strains.</title>
        <authorList>
            <person name="Klenk H.-P."/>
        </authorList>
    </citation>
    <scope>NUCLEOTIDE SEQUENCE [LARGE SCALE GENOMIC DNA]</scope>
    <source>
        <strain evidence="4 5">DSM 21801</strain>
    </source>
</reference>
<dbReference type="InterPro" id="IPR008984">
    <property type="entry name" value="SMAD_FHA_dom_sf"/>
</dbReference>
<keyword evidence="2" id="KW-0472">Membrane</keyword>
<dbReference type="AlphaFoldDB" id="A0A2A9D3P9"/>